<evidence type="ECO:0000313" key="1">
    <source>
        <dbReference type="EMBL" id="MFD1525742.1"/>
    </source>
</evidence>
<organism evidence="1 2">
    <name type="scientific">Halolamina salina</name>
    <dbReference type="NCBI Taxonomy" id="1220023"/>
    <lineage>
        <taxon>Archaea</taxon>
        <taxon>Methanobacteriati</taxon>
        <taxon>Methanobacteriota</taxon>
        <taxon>Stenosarchaea group</taxon>
        <taxon>Halobacteria</taxon>
        <taxon>Halobacteriales</taxon>
        <taxon>Haloferacaceae</taxon>
    </lineage>
</organism>
<accession>A0ABD6B5K4</accession>
<feature type="non-terminal residue" evidence="1">
    <location>
        <position position="96"/>
    </location>
</feature>
<name>A0ABD6B5K4_9EURY</name>
<proteinExistence type="predicted"/>
<reference evidence="1 2" key="1">
    <citation type="journal article" date="2019" name="Int. J. Syst. Evol. Microbiol.">
        <title>The Global Catalogue of Microorganisms (GCM) 10K type strain sequencing project: providing services to taxonomists for standard genome sequencing and annotation.</title>
        <authorList>
            <consortium name="The Broad Institute Genomics Platform"/>
            <consortium name="The Broad Institute Genome Sequencing Center for Infectious Disease"/>
            <person name="Wu L."/>
            <person name="Ma J."/>
        </authorList>
    </citation>
    <scope>NUCLEOTIDE SEQUENCE [LARGE SCALE GENOMIC DNA]</scope>
    <source>
        <strain evidence="1 2">CGMCC 1.12285</strain>
    </source>
</reference>
<dbReference type="Proteomes" id="UP001597111">
    <property type="component" value="Unassembled WGS sequence"/>
</dbReference>
<evidence type="ECO:0000313" key="2">
    <source>
        <dbReference type="Proteomes" id="UP001597111"/>
    </source>
</evidence>
<keyword evidence="2" id="KW-1185">Reference proteome</keyword>
<protein>
    <recommendedName>
        <fullName evidence="3">CARDB protein</fullName>
    </recommendedName>
</protein>
<dbReference type="AlphaFoldDB" id="A0ABD6B5K4"/>
<feature type="non-terminal residue" evidence="1">
    <location>
        <position position="1"/>
    </location>
</feature>
<dbReference type="EMBL" id="JBHUDH010000045">
    <property type="protein sequence ID" value="MFD1525742.1"/>
    <property type="molecule type" value="Genomic_DNA"/>
</dbReference>
<gene>
    <name evidence="1" type="ORF">ACFR9S_05395</name>
</gene>
<comment type="caution">
    <text evidence="1">The sequence shown here is derived from an EMBL/GenBank/DDBJ whole genome shotgun (WGS) entry which is preliminary data.</text>
</comment>
<sequence>EWELPDDVRETLAASAPSFELDSLSVPDSVDRGETLEVELTATNTTETAGRFLAAAYWPTRIADDDESHLIERSVDAGGTVTASLSIDTEYTHADE</sequence>
<evidence type="ECO:0008006" key="3">
    <source>
        <dbReference type="Google" id="ProtNLM"/>
    </source>
</evidence>